<dbReference type="WBParaSite" id="nRc.2.0.1.t18498-RA">
    <property type="protein sequence ID" value="nRc.2.0.1.t18498-RA"/>
    <property type="gene ID" value="nRc.2.0.1.g18498"/>
</dbReference>
<dbReference type="SUPFAM" id="SSF103473">
    <property type="entry name" value="MFS general substrate transporter"/>
    <property type="match status" value="1"/>
</dbReference>
<reference evidence="7" key="1">
    <citation type="submission" date="2022-11" db="UniProtKB">
        <authorList>
            <consortium name="WormBaseParasite"/>
        </authorList>
    </citation>
    <scope>IDENTIFICATION</scope>
</reference>
<dbReference type="PANTHER" id="PTHR23507">
    <property type="entry name" value="ZGC:174356"/>
    <property type="match status" value="1"/>
</dbReference>
<dbReference type="GO" id="GO:0022857">
    <property type="term" value="F:transmembrane transporter activity"/>
    <property type="evidence" value="ECO:0007669"/>
    <property type="project" value="TreeGrafter"/>
</dbReference>
<dbReference type="PANTHER" id="PTHR23507:SF1">
    <property type="entry name" value="FI18259P1-RELATED"/>
    <property type="match status" value="1"/>
</dbReference>
<name>A0A915IXE3_ROMCU</name>
<evidence type="ECO:0000313" key="6">
    <source>
        <dbReference type="Proteomes" id="UP000887565"/>
    </source>
</evidence>
<feature type="transmembrane region" description="Helical" evidence="5">
    <location>
        <begin position="125"/>
        <end position="150"/>
    </location>
</feature>
<sequence length="187" mass="20746">MFGEHARGCLASIFLGEQARSGLAGIHIMKRFDICDYKIVMIGLLSMTMKMMCTGSATRNFVMYLSIVFGCLSNIGLSSLRAIVANLGSADETGRLVSTISIVMGWSPLVSSVVFNNVYRATLDFYTGTTFIIISALLVLCLVTVLFLYYDSEHQMKKKLKKVKTEEVAAVWHIQSITSRRESVIYS</sequence>
<feature type="transmembrane region" description="Helical" evidence="5">
    <location>
        <begin position="96"/>
        <end position="119"/>
    </location>
</feature>
<accession>A0A915IXE3</accession>
<evidence type="ECO:0000256" key="2">
    <source>
        <dbReference type="ARBA" id="ARBA00022692"/>
    </source>
</evidence>
<organism evidence="6 7">
    <name type="scientific">Romanomermis culicivorax</name>
    <name type="common">Nematode worm</name>
    <dbReference type="NCBI Taxonomy" id="13658"/>
    <lineage>
        <taxon>Eukaryota</taxon>
        <taxon>Metazoa</taxon>
        <taxon>Ecdysozoa</taxon>
        <taxon>Nematoda</taxon>
        <taxon>Enoplea</taxon>
        <taxon>Dorylaimia</taxon>
        <taxon>Mermithida</taxon>
        <taxon>Mermithoidea</taxon>
        <taxon>Mermithidae</taxon>
        <taxon>Romanomermis</taxon>
    </lineage>
</organism>
<protein>
    <submittedName>
        <fullName evidence="7">Uncharacterized protein</fullName>
    </submittedName>
</protein>
<dbReference type="InterPro" id="IPR036259">
    <property type="entry name" value="MFS_trans_sf"/>
</dbReference>
<keyword evidence="3 5" id="KW-1133">Transmembrane helix</keyword>
<dbReference type="Gene3D" id="1.20.1250.20">
    <property type="entry name" value="MFS general substrate transporter like domains"/>
    <property type="match status" value="1"/>
</dbReference>
<evidence type="ECO:0000256" key="3">
    <source>
        <dbReference type="ARBA" id="ARBA00022989"/>
    </source>
</evidence>
<keyword evidence="4 5" id="KW-0472">Membrane</keyword>
<feature type="transmembrane region" description="Helical" evidence="5">
    <location>
        <begin position="63"/>
        <end position="84"/>
    </location>
</feature>
<evidence type="ECO:0000313" key="7">
    <source>
        <dbReference type="WBParaSite" id="nRc.2.0.1.t18498-RA"/>
    </source>
</evidence>
<feature type="transmembrane region" description="Helical" evidence="5">
    <location>
        <begin position="39"/>
        <end position="57"/>
    </location>
</feature>
<evidence type="ECO:0000256" key="4">
    <source>
        <dbReference type="ARBA" id="ARBA00023136"/>
    </source>
</evidence>
<keyword evidence="6" id="KW-1185">Reference proteome</keyword>
<keyword evidence="2 5" id="KW-0812">Transmembrane</keyword>
<comment type="subcellular location">
    <subcellularLocation>
        <location evidence="1">Membrane</location>
        <topology evidence="1">Multi-pass membrane protein</topology>
    </subcellularLocation>
</comment>
<dbReference type="Proteomes" id="UP000887565">
    <property type="component" value="Unplaced"/>
</dbReference>
<dbReference type="GO" id="GO:0016020">
    <property type="term" value="C:membrane"/>
    <property type="evidence" value="ECO:0007669"/>
    <property type="project" value="UniProtKB-SubCell"/>
</dbReference>
<dbReference type="AlphaFoldDB" id="A0A915IXE3"/>
<evidence type="ECO:0000256" key="1">
    <source>
        <dbReference type="ARBA" id="ARBA00004141"/>
    </source>
</evidence>
<proteinExistence type="predicted"/>
<evidence type="ECO:0000256" key="5">
    <source>
        <dbReference type="SAM" id="Phobius"/>
    </source>
</evidence>